<evidence type="ECO:0000313" key="1">
    <source>
        <dbReference type="EMBL" id="KAK6778004.1"/>
    </source>
</evidence>
<dbReference type="Proteomes" id="UP001371456">
    <property type="component" value="Unassembled WGS sequence"/>
</dbReference>
<evidence type="ECO:0000313" key="2">
    <source>
        <dbReference type="Proteomes" id="UP001371456"/>
    </source>
</evidence>
<sequence length="135" mass="15135">MDRSSRKSTRLNKSAVVVDSPPVICSRSSFELNEFTQSPINEGIRDDNKISKGINECVVNNSSSTNKVQQKMNFIVNTNRKGKEKVIEKNYPHDNNFEDEIPIAKRLRLNNDPQLSVKSCLKKSVGVSARKGSNP</sequence>
<keyword evidence="2" id="KW-1185">Reference proteome</keyword>
<dbReference type="AlphaFoldDB" id="A0AAN8SYS0"/>
<name>A0AAN8SYS0_SOLBU</name>
<comment type="caution">
    <text evidence="1">The sequence shown here is derived from an EMBL/GenBank/DDBJ whole genome shotgun (WGS) entry which is preliminary data.</text>
</comment>
<proteinExistence type="predicted"/>
<accession>A0AAN8SYS0</accession>
<reference evidence="1 2" key="1">
    <citation type="submission" date="2024-02" db="EMBL/GenBank/DDBJ databases">
        <title>de novo genome assembly of Solanum bulbocastanum strain 11H21.</title>
        <authorList>
            <person name="Hosaka A.J."/>
        </authorList>
    </citation>
    <scope>NUCLEOTIDE SEQUENCE [LARGE SCALE GENOMIC DNA]</scope>
    <source>
        <tissue evidence="1">Young leaves</tissue>
    </source>
</reference>
<dbReference type="EMBL" id="JBANQN010000010">
    <property type="protein sequence ID" value="KAK6778004.1"/>
    <property type="molecule type" value="Genomic_DNA"/>
</dbReference>
<gene>
    <name evidence="1" type="ORF">RDI58_024722</name>
</gene>
<organism evidence="1 2">
    <name type="scientific">Solanum bulbocastanum</name>
    <name type="common">Wild potato</name>
    <dbReference type="NCBI Taxonomy" id="147425"/>
    <lineage>
        <taxon>Eukaryota</taxon>
        <taxon>Viridiplantae</taxon>
        <taxon>Streptophyta</taxon>
        <taxon>Embryophyta</taxon>
        <taxon>Tracheophyta</taxon>
        <taxon>Spermatophyta</taxon>
        <taxon>Magnoliopsida</taxon>
        <taxon>eudicotyledons</taxon>
        <taxon>Gunneridae</taxon>
        <taxon>Pentapetalae</taxon>
        <taxon>asterids</taxon>
        <taxon>lamiids</taxon>
        <taxon>Solanales</taxon>
        <taxon>Solanaceae</taxon>
        <taxon>Solanoideae</taxon>
        <taxon>Solaneae</taxon>
        <taxon>Solanum</taxon>
    </lineage>
</organism>
<protein>
    <submittedName>
        <fullName evidence="1">Uncharacterized protein</fullName>
    </submittedName>
</protein>